<dbReference type="VEuPathDB" id="FungiDB:SDRG_16876"/>
<reference evidence="3 4" key="1">
    <citation type="submission" date="2012-04" db="EMBL/GenBank/DDBJ databases">
        <title>The Genome Sequence of Saprolegnia declina VS20.</title>
        <authorList>
            <consortium name="The Broad Institute Genome Sequencing Platform"/>
            <person name="Russ C."/>
            <person name="Nusbaum C."/>
            <person name="Tyler B."/>
            <person name="van West P."/>
            <person name="Dieguez-Uribeondo J."/>
            <person name="de Bruijn I."/>
            <person name="Tripathy S."/>
            <person name="Jiang R."/>
            <person name="Young S.K."/>
            <person name="Zeng Q."/>
            <person name="Gargeya S."/>
            <person name="Fitzgerald M."/>
            <person name="Haas B."/>
            <person name="Abouelleil A."/>
            <person name="Alvarado L."/>
            <person name="Arachchi H.M."/>
            <person name="Berlin A."/>
            <person name="Chapman S.B."/>
            <person name="Goldberg J."/>
            <person name="Griggs A."/>
            <person name="Gujja S."/>
            <person name="Hansen M."/>
            <person name="Howarth C."/>
            <person name="Imamovic A."/>
            <person name="Larimer J."/>
            <person name="McCowen C."/>
            <person name="Montmayeur A."/>
            <person name="Murphy C."/>
            <person name="Neiman D."/>
            <person name="Pearson M."/>
            <person name="Priest M."/>
            <person name="Roberts A."/>
            <person name="Saif S."/>
            <person name="Shea T."/>
            <person name="Sisk P."/>
            <person name="Sykes S."/>
            <person name="Wortman J."/>
            <person name="Nusbaum C."/>
            <person name="Birren B."/>
        </authorList>
    </citation>
    <scope>NUCLEOTIDE SEQUENCE [LARGE SCALE GENOMIC DNA]</scope>
    <source>
        <strain evidence="3 4">VS20</strain>
    </source>
</reference>
<dbReference type="GO" id="GO:0004674">
    <property type="term" value="F:protein serine/threonine kinase activity"/>
    <property type="evidence" value="ECO:0007669"/>
    <property type="project" value="UniProtKB-KW"/>
</dbReference>
<dbReference type="InterPro" id="IPR001245">
    <property type="entry name" value="Ser-Thr/Tyr_kinase_cat_dom"/>
</dbReference>
<name>T0QZS4_SAPDV</name>
<feature type="domain" description="Protein kinase" evidence="2">
    <location>
        <begin position="61"/>
        <end position="331"/>
    </location>
</feature>
<keyword evidence="4" id="KW-1185">Reference proteome</keyword>
<dbReference type="Gene3D" id="1.10.510.10">
    <property type="entry name" value="Transferase(Phosphotransferase) domain 1"/>
    <property type="match status" value="1"/>
</dbReference>
<dbReference type="OrthoDB" id="10370730at2759"/>
<evidence type="ECO:0000313" key="4">
    <source>
        <dbReference type="Proteomes" id="UP000030762"/>
    </source>
</evidence>
<dbReference type="Pfam" id="PF00069">
    <property type="entry name" value="Pkinase"/>
    <property type="match status" value="1"/>
</dbReference>
<keyword evidence="1" id="KW-0175">Coiled coil</keyword>
<evidence type="ECO:0000256" key="1">
    <source>
        <dbReference type="SAM" id="Coils"/>
    </source>
</evidence>
<dbReference type="InParanoid" id="T0QZS4"/>
<dbReference type="InterPro" id="IPR011009">
    <property type="entry name" value="Kinase-like_dom_sf"/>
</dbReference>
<dbReference type="Proteomes" id="UP000030762">
    <property type="component" value="Unassembled WGS sequence"/>
</dbReference>
<keyword evidence="3" id="KW-0723">Serine/threonine-protein kinase</keyword>
<dbReference type="AlphaFoldDB" id="T0QZS4"/>
<dbReference type="RefSeq" id="XP_008621322.1">
    <property type="nucleotide sequence ID" value="XM_008623100.1"/>
</dbReference>
<accession>T0QZS4</accession>
<feature type="coiled-coil region" evidence="1">
    <location>
        <begin position="29"/>
        <end position="56"/>
    </location>
</feature>
<dbReference type="Pfam" id="PF07714">
    <property type="entry name" value="PK_Tyr_Ser-Thr"/>
    <property type="match status" value="1"/>
</dbReference>
<keyword evidence="3" id="KW-0418">Kinase</keyword>
<dbReference type="InterPro" id="IPR000719">
    <property type="entry name" value="Prot_kinase_dom"/>
</dbReference>
<dbReference type="GO" id="GO:0005524">
    <property type="term" value="F:ATP binding"/>
    <property type="evidence" value="ECO:0007669"/>
    <property type="project" value="InterPro"/>
</dbReference>
<proteinExistence type="predicted"/>
<dbReference type="InterPro" id="IPR051681">
    <property type="entry name" value="Ser/Thr_Kinases-Pseudokinases"/>
</dbReference>
<dbReference type="OMA" id="HAFGQET"/>
<dbReference type="PANTHER" id="PTHR44329:SF214">
    <property type="entry name" value="PROTEIN KINASE DOMAIN-CONTAINING PROTEIN"/>
    <property type="match status" value="1"/>
</dbReference>
<dbReference type="SUPFAM" id="SSF56112">
    <property type="entry name" value="Protein kinase-like (PK-like)"/>
    <property type="match status" value="1"/>
</dbReference>
<dbReference type="PROSITE" id="PS50011">
    <property type="entry name" value="PROTEIN_KINASE_DOM"/>
    <property type="match status" value="1"/>
</dbReference>
<gene>
    <name evidence="3" type="ORF">SDRG_16876</name>
</gene>
<dbReference type="PANTHER" id="PTHR44329">
    <property type="entry name" value="SERINE/THREONINE-PROTEIN KINASE TNNI3K-RELATED"/>
    <property type="match status" value="1"/>
</dbReference>
<dbReference type="GeneID" id="19957603"/>
<organism evidence="3 4">
    <name type="scientific">Saprolegnia diclina (strain VS20)</name>
    <dbReference type="NCBI Taxonomy" id="1156394"/>
    <lineage>
        <taxon>Eukaryota</taxon>
        <taxon>Sar</taxon>
        <taxon>Stramenopiles</taxon>
        <taxon>Oomycota</taxon>
        <taxon>Saprolegniomycetes</taxon>
        <taxon>Saprolegniales</taxon>
        <taxon>Saprolegniaceae</taxon>
        <taxon>Saprolegnia</taxon>
    </lineage>
</organism>
<dbReference type="EMBL" id="JH767290">
    <property type="protein sequence ID" value="EQC25238.1"/>
    <property type="molecule type" value="Genomic_DNA"/>
</dbReference>
<keyword evidence="3" id="KW-0808">Transferase</keyword>
<sequence length="528" mass="58497">MGGNLSALIINTPVDVNTNATEVELLVPELTAEQRIAQLETQLKHEREDKARLVRDHREALQRIRDVTTAAHASLQRARNAGLLLQKEFPFAVLTPGRLQSGDLALRIQLKPAFQKDAKVVLRFKQTMAIMQALRGGGGSLLRIFGANQLESNDPVAYVEYVTGMTLQRYLCSKTDASWSEKLHIAVQVATAIAHMHNLAVMHRDLSWLCVYVDATGHVKARWSAPETLATTDAVSYDDKIDIFGLGLLLIAFVTRDLPFMHVLTPKGKHLDDDLLCRWFQDPKRAQELVTSDFGDSPSDEYNNLALACIQLDPERRPTAPEVVRRLEAMLLSYGGPLSVTKSDATVHLAVAVHNTFAMTFEPTFGDAYALECVVSVDDASRKPVKFSNKKEGTKSHIFDSETTFDNIDPVDWTLQLIFKTPGYDIAPFGTSFGGRHVGKATIPLVEFLKAENNPRSLSAPREKVCDIYGYGKDGDTIGKVALSVAFRGQLRERLEDYEAHIANAIDVTADVHEKRNVVAQALLRDAP</sequence>
<protein>
    <submittedName>
        <fullName evidence="3">Serine/threonine protein kinase</fullName>
    </submittedName>
</protein>
<evidence type="ECO:0000259" key="2">
    <source>
        <dbReference type="PROSITE" id="PS50011"/>
    </source>
</evidence>
<evidence type="ECO:0000313" key="3">
    <source>
        <dbReference type="EMBL" id="EQC25238.1"/>
    </source>
</evidence>